<feature type="compositionally biased region" description="Low complexity" evidence="1">
    <location>
        <begin position="29"/>
        <end position="42"/>
    </location>
</feature>
<dbReference type="GO" id="GO:0005765">
    <property type="term" value="C:lysosomal membrane"/>
    <property type="evidence" value="ECO:0007669"/>
    <property type="project" value="InterPro"/>
</dbReference>
<reference evidence="2" key="5">
    <citation type="submission" date="2025-09" db="UniProtKB">
        <authorList>
            <consortium name="Ensembl"/>
        </authorList>
    </citation>
    <scope>IDENTIFICATION</scope>
</reference>
<dbReference type="InterPro" id="IPR028801">
    <property type="entry name" value="TPC1_animal"/>
</dbReference>
<dbReference type="MassIVE" id="F8W0P9"/>
<dbReference type="ProteomicsDB" id="29507"/>
<dbReference type="Ensembl" id="ENST00000552985.5">
    <property type="protein sequence ID" value="ENSP00000447569.1"/>
    <property type="gene ID" value="ENSG00000186815.14"/>
</dbReference>
<proteinExistence type="evidence at protein level"/>
<dbReference type="EMBL" id="AC127004">
    <property type="status" value="NOT_ANNOTATED_CDS"/>
    <property type="molecule type" value="Genomic_DNA"/>
</dbReference>
<evidence type="ECO:0007829" key="4">
    <source>
        <dbReference type="PeptideAtlas" id="F8W0P9"/>
    </source>
</evidence>
<name>F8W0P9_HUMAN</name>
<dbReference type="OpenTargets" id="ENSG00000186815"/>
<dbReference type="UCSC" id="uc058toj.1">
    <property type="organism name" value="human"/>
</dbReference>
<reference evidence="2 3" key="3">
    <citation type="journal article" date="2006" name="Nature">
        <title>The finished DNA sequence of human chromosome 12.</title>
        <authorList>
            <consortium name="Baylor College of Medicine Human Genome Sequencing Center Sequence Production Team"/>
            <person name="Scherer S.E."/>
            <person name="Muzny D.M."/>
            <person name="Buhay C.J."/>
            <person name="Chen R."/>
            <person name="Cree A."/>
            <person name="Ding Y."/>
            <person name="Dugan-Rocha S."/>
            <person name="Gill R."/>
            <person name="Gunaratne P."/>
            <person name="Harris R.A."/>
            <person name="Hawes A.C."/>
            <person name="Hernandez J."/>
            <person name="Hodgson A.V."/>
            <person name="Hume J."/>
            <person name="Jackson A."/>
            <person name="Khan Z.M."/>
            <person name="Kovar-Smith C."/>
            <person name="Lewis L.R."/>
            <person name="Lozado R.J."/>
            <person name="Metzker M.L."/>
            <person name="Milosavljevic A."/>
            <person name="Miner G.R."/>
            <person name="Montgomery K.T."/>
            <person name="Morgan M.B."/>
            <person name="Nazareth L.V."/>
            <person name="Scott G."/>
            <person name="Sodergren E."/>
            <person name="Song X.Z."/>
            <person name="Steffen D."/>
            <person name="Lovering R.C."/>
            <person name="Wheeler D.A."/>
            <person name="Worley K.C."/>
            <person name="Yuan Y."/>
            <person name="Zhang Z."/>
            <person name="Adams C.Q."/>
            <person name="Ansari-Lari M.A."/>
            <person name="Ayele M."/>
            <person name="Brown M.J."/>
            <person name="Chen G."/>
            <person name="Chen Z."/>
            <person name="Clerc-Blankenburg K.P."/>
            <person name="Davis C."/>
            <person name="Delgado O."/>
            <person name="Dinh H.H."/>
            <person name="Draper H."/>
            <person name="Gonzalez-Garay M.L."/>
            <person name="Havlak P."/>
            <person name="Jackson L.R."/>
            <person name="Jacob L.S."/>
            <person name="Kelly S.H."/>
            <person name="Li L."/>
            <person name="Li Z."/>
            <person name="Liu J."/>
            <person name="Liu W."/>
            <person name="Lu J."/>
            <person name="Maheshwari M."/>
            <person name="Nguyen B.V."/>
            <person name="Okwuonu G.O."/>
            <person name="Pasternak S."/>
            <person name="Perez L.M."/>
            <person name="Plopper F.J."/>
            <person name="Santibanez J."/>
            <person name="Shen H."/>
            <person name="Tabor P.E."/>
            <person name="Verduzco D."/>
            <person name="Waldron L."/>
            <person name="Wang Q."/>
            <person name="Williams G.A."/>
            <person name="Zhang J."/>
            <person name="Zhou J."/>
            <person name="Allen C.C."/>
            <person name="Amin A.G."/>
            <person name="Anyalebechi V."/>
            <person name="Bailey M."/>
            <person name="Barbaria J.A."/>
            <person name="Bimage K.E."/>
            <person name="Bryant N.P."/>
            <person name="Burch P.E."/>
            <person name="Burkett C.E."/>
            <person name="Burrell K.L."/>
            <person name="Calderon E."/>
            <person name="Cardenas V."/>
            <person name="Carter K."/>
            <person name="Casias K."/>
            <person name="Cavazos I."/>
            <person name="Cavazos S.R."/>
            <person name="Ceasar H."/>
            <person name="Chacko J."/>
            <person name="Chan S.N."/>
            <person name="Chavez D."/>
            <person name="Christopoulos C."/>
            <person name="Chu J."/>
            <person name="Cockrell R."/>
            <person name="Cox C.D."/>
            <person name="Dang M."/>
            <person name="Dathorne S.R."/>
            <person name="David R."/>
            <person name="Davis C.M."/>
            <person name="Davy-Carroll L."/>
            <person name="Deshazo D.R."/>
            <person name="Donlin J.E."/>
            <person name="D'Souza L."/>
            <person name="Eaves K.A."/>
            <person name="Egan A."/>
            <person name="Emery-Cohen A.J."/>
            <person name="Escotto M."/>
            <person name="Flagg N."/>
            <person name="Forbes L.D."/>
            <person name="Gabisi A.M."/>
            <person name="Garza M."/>
            <person name="Hamilton C."/>
            <person name="Henderson N."/>
            <person name="Hernandez O."/>
            <person name="Hines S."/>
            <person name="Hogues M.E."/>
            <person name="Huang M."/>
            <person name="Idlebird D.G."/>
            <person name="Johnson R."/>
            <person name="Jolivet A."/>
            <person name="Jones S."/>
            <person name="Kagan R."/>
            <person name="King L.M."/>
            <person name="Leal B."/>
            <person name="Lebow H."/>
            <person name="Lee S."/>
            <person name="LeVan J.M."/>
            <person name="Lewis L.C."/>
            <person name="London P."/>
            <person name="Lorensuhewa L.M."/>
            <person name="Loulseged H."/>
            <person name="Lovett D.A."/>
            <person name="Lucier A."/>
            <person name="Lucier R.L."/>
            <person name="Ma J."/>
            <person name="Madu R.C."/>
            <person name="Mapua P."/>
            <person name="Martindale A.D."/>
            <person name="Martinez E."/>
            <person name="Massey E."/>
            <person name="Mawhiney S."/>
            <person name="Meador M.G."/>
            <person name="Mendez S."/>
            <person name="Mercado C."/>
            <person name="Mercado I.C."/>
            <person name="Merritt C.E."/>
            <person name="Miner Z.L."/>
            <person name="Minja E."/>
            <person name="Mitchell T."/>
            <person name="Mohabbat F."/>
            <person name="Mohabbat K."/>
            <person name="Montgomery B."/>
            <person name="Moore N."/>
            <person name="Morris S."/>
            <person name="Munidasa M."/>
            <person name="Ngo R.N."/>
            <person name="Nguyen N.B."/>
            <person name="Nickerson E."/>
            <person name="Nwaokelemeh O.O."/>
            <person name="Nwokenkwo S."/>
            <person name="Obregon M."/>
            <person name="Oguh M."/>
            <person name="Oragunye N."/>
            <person name="Oviedo R.J."/>
            <person name="Parish B.J."/>
            <person name="Parker D.N."/>
            <person name="Parrish J."/>
            <person name="Parks K.L."/>
            <person name="Paul H.A."/>
            <person name="Payton B.A."/>
            <person name="Perez A."/>
            <person name="Perrin W."/>
            <person name="Pickens A."/>
            <person name="Primus E.L."/>
            <person name="Pu L.L."/>
            <person name="Puazo M."/>
            <person name="Quiles M.M."/>
            <person name="Quiroz J.B."/>
            <person name="Rabata D."/>
            <person name="Reeves K."/>
            <person name="Ruiz S.J."/>
            <person name="Shao H."/>
            <person name="Sisson I."/>
            <person name="Sonaike T."/>
            <person name="Sorelle R.P."/>
            <person name="Sutton A.E."/>
            <person name="Svatek A.F."/>
            <person name="Svetz L.A."/>
            <person name="Tamerisa K.S."/>
            <person name="Taylor T.R."/>
            <person name="Teague B."/>
            <person name="Thomas N."/>
            <person name="Thorn R.D."/>
            <person name="Trejos Z.Y."/>
            <person name="Trevino B.K."/>
            <person name="Ukegbu O.N."/>
            <person name="Urban J.B."/>
            <person name="Vasquez L.I."/>
            <person name="Vera V.A."/>
            <person name="Villasana D.M."/>
            <person name="Wang L."/>
            <person name="Ward-Moore S."/>
            <person name="Warren J.T."/>
            <person name="Wei X."/>
            <person name="White F."/>
            <person name="Williamson A.L."/>
            <person name="Wleczyk R."/>
            <person name="Wooden H.S."/>
            <person name="Wooden S.H."/>
            <person name="Yen J."/>
            <person name="Yoon L."/>
            <person name="Yoon V."/>
            <person name="Zorrilla S.E."/>
            <person name="Nelson D."/>
            <person name="Kucherlapati R."/>
            <person name="Weinstock G."/>
            <person name="Gibbs R.A."/>
            <person name="null."/>
        </authorList>
    </citation>
    <scope>NUCLEOTIDE SEQUENCE [LARGE SCALE GENOMIC DNA]</scope>
</reference>
<dbReference type="GO" id="GO:0022832">
    <property type="term" value="F:voltage-gated channel activity"/>
    <property type="evidence" value="ECO:0007669"/>
    <property type="project" value="InterPro"/>
</dbReference>
<dbReference type="OrthoDB" id="10068803at2759"/>
<keyword evidence="4 5" id="KW-1267">Proteomics identification</keyword>
<dbReference type="HOGENOM" id="CLU_111843_0_0_1"/>
<dbReference type="HGNC" id="HGNC:18182">
    <property type="gene designation" value="TPCN1"/>
</dbReference>
<protein>
    <submittedName>
        <fullName evidence="2">Two pore segment channel 1</fullName>
    </submittedName>
</protein>
<evidence type="ECO:0000313" key="3">
    <source>
        <dbReference type="Proteomes" id="UP000005640"/>
    </source>
</evidence>
<reference evidence="2 3" key="1">
    <citation type="journal article" date="2001" name="Nature">
        <title>Initial sequencing and analysis of the human genome.</title>
        <authorList>
            <consortium name="International Human Genome Sequencing Consortium"/>
            <person name="Lander E.S."/>
            <person name="Linton L.M."/>
            <person name="Birren B."/>
            <person name="Nusbaum C."/>
            <person name="Zody M.C."/>
            <person name="Baldwin J."/>
            <person name="Devon K."/>
            <person name="Dewar K."/>
            <person name="Doyle M."/>
            <person name="FitzHugh W."/>
            <person name="Funke R."/>
            <person name="Gage D."/>
            <person name="Harris K."/>
            <person name="Heaford A."/>
            <person name="Howland J."/>
            <person name="Kann L."/>
            <person name="Lehoczky J."/>
            <person name="LeVine R."/>
            <person name="McEwan P."/>
            <person name="McKernan K."/>
            <person name="Meldrim J."/>
            <person name="Mesirov J.P."/>
            <person name="Miranda C."/>
            <person name="Morris W."/>
            <person name="Naylor J."/>
            <person name="Raymond C."/>
            <person name="Rosetti M."/>
            <person name="Santos R."/>
            <person name="Sheridan A."/>
            <person name="Sougnez C."/>
            <person name="Stange-Thomann N."/>
            <person name="Stojanovic N."/>
            <person name="Subramanian A."/>
            <person name="Wyman D."/>
            <person name="Rogers J."/>
            <person name="Sulston J."/>
            <person name="Ainscough R."/>
            <person name="Beck S."/>
            <person name="Bentley D."/>
            <person name="Burton J."/>
            <person name="Clee C."/>
            <person name="Carter N."/>
            <person name="Coulson A."/>
            <person name="Deadman R."/>
            <person name="Deloukas P."/>
            <person name="Dunham A."/>
            <person name="Dunham I."/>
            <person name="Durbin R."/>
            <person name="French L."/>
            <person name="Grafham D."/>
            <person name="Gregory S."/>
            <person name="Hubbard T."/>
            <person name="Humphray S."/>
            <person name="Hunt A."/>
            <person name="Jones M."/>
            <person name="Lloyd C."/>
            <person name="McMurray A."/>
            <person name="Matthews L."/>
            <person name="Mercer S."/>
            <person name="Milne S."/>
            <person name="Mullikin J.C."/>
            <person name="Mungall A."/>
            <person name="Plumb R."/>
            <person name="Ross M."/>
            <person name="Shownkeen R."/>
            <person name="Sims S."/>
            <person name="Waterston R.H."/>
            <person name="Wilson R.K."/>
            <person name="Hillier L.W."/>
            <person name="McPherson J.D."/>
            <person name="Marra M.A."/>
            <person name="Mardis E.R."/>
            <person name="Fulton L.A."/>
            <person name="Chinwalla A.T."/>
            <person name="Pepin K.H."/>
            <person name="Gish W.R."/>
            <person name="Chissoe S.L."/>
            <person name="Wendl M.C."/>
            <person name="Delehaunty K.D."/>
            <person name="Miner T.L."/>
            <person name="Delehaunty A."/>
            <person name="Kramer J.B."/>
            <person name="Cook L.L."/>
            <person name="Fulton R.S."/>
            <person name="Johnson D.L."/>
            <person name="Minx P.J."/>
            <person name="Clifton S.W."/>
            <person name="Hawkins T."/>
            <person name="Branscomb E."/>
            <person name="Predki P."/>
            <person name="Richardson P."/>
            <person name="Wenning S."/>
            <person name="Slezak T."/>
            <person name="Doggett N."/>
            <person name="Cheng J.F."/>
            <person name="Olsen A."/>
            <person name="Lucas S."/>
            <person name="Elkin C."/>
            <person name="Uberbacher E."/>
            <person name="Frazier M."/>
            <person name="Gibbs R.A."/>
            <person name="Muzny D.M."/>
            <person name="Scherer S.E."/>
            <person name="Bouck J.B."/>
            <person name="Sodergren E.J."/>
            <person name="Worley K.C."/>
            <person name="Rives C.M."/>
            <person name="Gorrell J.H."/>
            <person name="Metzker M.L."/>
            <person name="Naylor S.L."/>
            <person name="Kucherlapati R.S."/>
            <person name="Nelson D.L."/>
            <person name="Weinstock G.M."/>
            <person name="Sakaki Y."/>
            <person name="Fujiyama A."/>
            <person name="Hattori M."/>
            <person name="Yada T."/>
            <person name="Toyoda A."/>
            <person name="Itoh T."/>
            <person name="Kawagoe C."/>
            <person name="Watanabe H."/>
            <person name="Totoki Y."/>
            <person name="Taylor T."/>
            <person name="Weissenbach J."/>
            <person name="Heilig R."/>
            <person name="Saurin W."/>
            <person name="Artiguenave F."/>
            <person name="Brottier P."/>
            <person name="Bruls T."/>
            <person name="Pelletier E."/>
            <person name="Robert C."/>
            <person name="Wincker P."/>
            <person name="Smith D.R."/>
            <person name="Doucette-Stamm L."/>
            <person name="Rubenfield M."/>
            <person name="Weinstock K."/>
            <person name="Lee H.M."/>
            <person name="Dubois J."/>
            <person name="Rosenthal A."/>
            <person name="Platzer M."/>
            <person name="Nyakatura G."/>
            <person name="Taudien S."/>
            <person name="Rump A."/>
            <person name="Yang H."/>
            <person name="Yu J."/>
            <person name="Wang J."/>
            <person name="Huang G."/>
            <person name="Gu J."/>
            <person name="Hood L."/>
            <person name="Rowen L."/>
            <person name="Madan A."/>
            <person name="Qin S."/>
            <person name="Davis R.W."/>
            <person name="Federspiel N.A."/>
            <person name="Abola A.P."/>
            <person name="Proctor M.J."/>
            <person name="Myers R.M."/>
            <person name="Schmutz J."/>
            <person name="Dickson M."/>
            <person name="Grimwood J."/>
            <person name="Cox D.R."/>
            <person name="Olson M.V."/>
            <person name="Kaul R."/>
            <person name="Raymond C."/>
            <person name="Shimizu N."/>
            <person name="Kawasaki K."/>
            <person name="Minoshima S."/>
            <person name="Evans G.A."/>
            <person name="Athanasiou M."/>
            <person name="Schultz R."/>
            <person name="Roe B.A."/>
            <person name="Chen F."/>
            <person name="Pan H."/>
            <person name="Ramser J."/>
            <person name="Lehrach H."/>
            <person name="Reinhardt R."/>
            <person name="McCombie W.R."/>
            <person name="de la Bastide M."/>
            <person name="Dedhia N."/>
            <person name="Blocker H."/>
            <person name="Hornischer K."/>
            <person name="Nordsiek G."/>
            <person name="Agarwala R."/>
            <person name="Aravind L."/>
            <person name="Bailey J.A."/>
            <person name="Bateman A."/>
            <person name="Batzoglou S."/>
            <person name="Birney E."/>
            <person name="Bork P."/>
            <person name="Brown D.G."/>
            <person name="Burge C.B."/>
            <person name="Cerutti L."/>
            <person name="Chen H.C."/>
            <person name="Church D."/>
            <person name="Clamp M."/>
            <person name="Copley R.R."/>
            <person name="Doerks T."/>
            <person name="Eddy S.R."/>
            <person name="Eichler E.E."/>
            <person name="Furey T.S."/>
            <person name="Galagan J."/>
            <person name="Gilbert J.G."/>
            <person name="Harmon C."/>
            <person name="Hayashizaki Y."/>
            <person name="Haussler D."/>
            <person name="Hermjakob H."/>
            <person name="Hokamp K."/>
            <person name="Jang W."/>
            <person name="Johnson L.S."/>
            <person name="Jones T.A."/>
            <person name="Kasif S."/>
            <person name="Kaspryzk A."/>
            <person name="Kennedy S."/>
            <person name="Kent W.J."/>
            <person name="Kitts P."/>
            <person name="Koonin E.V."/>
            <person name="Korf I."/>
            <person name="Kulp D."/>
            <person name="Lancet D."/>
            <person name="Lowe T.M."/>
            <person name="McLysaght A."/>
            <person name="Mikkelsen T."/>
            <person name="Moran J.V."/>
            <person name="Mulder N."/>
            <person name="Pollara V.J."/>
            <person name="Ponting C.P."/>
            <person name="Schuler G."/>
            <person name="Schultz J."/>
            <person name="Slater G."/>
            <person name="Smit A.F."/>
            <person name="Stupka E."/>
            <person name="Szustakowski J."/>
            <person name="Thierry-Mieg D."/>
            <person name="Thierry-Mieg J."/>
            <person name="Wagner L."/>
            <person name="Wallis J."/>
            <person name="Wheeler R."/>
            <person name="Williams A."/>
            <person name="Wolf Y.I."/>
            <person name="Wolfe K.H."/>
            <person name="Yang S.P."/>
            <person name="Yeh R.F."/>
            <person name="Collins F."/>
            <person name="Guyer M.S."/>
            <person name="Peterson J."/>
            <person name="Felsenfeld A."/>
            <person name="Wetterstrand K.A."/>
            <person name="Patrinos A."/>
            <person name="Morgan M.J."/>
            <person name="de Jong P."/>
            <person name="Catanese J.J."/>
            <person name="Osoegawa K."/>
            <person name="Shizuya H."/>
            <person name="Choi S."/>
            <person name="Chen Y.J."/>
        </authorList>
    </citation>
    <scope>NUCLEOTIDE SEQUENCE [LARGE SCALE GENOMIC DNA]</scope>
</reference>
<feature type="non-terminal residue" evidence="2">
    <location>
        <position position="215"/>
    </location>
</feature>
<dbReference type="Antibodypedia" id="31242">
    <property type="antibodies" value="75 antibodies from 18 providers"/>
</dbReference>
<sequence>MERLGTPSGLDSTKMESCYIAQAGLELLGSSSSPTLTSQSAEITEDASNGGVSEQHPWPSGFERELKPETISSPGYHILRATGEENMAVSLDDDVPLILTLDEGGSAPLAPSNGLGQEELPSKNGGSYAIHDSQAPSLSSGGESSPSSPAHNWEMNYQEAAIYLQEGENNDKFFTHPKDAKALAAYLFAHNHLFYLMELATALLLLLLSLCEAPA</sequence>
<dbReference type="Proteomes" id="UP000005640">
    <property type="component" value="Chromosome 12"/>
</dbReference>
<dbReference type="AlphaFoldDB" id="F8W0P9"/>
<keyword evidence="3" id="KW-1185">Reference proteome</keyword>
<reference evidence="2 3" key="2">
    <citation type="journal article" date="2004" name="Nature">
        <title>Finishing the euchromatic sequence of the human genome.</title>
        <authorList>
            <consortium name="International Human Genome Sequencing Consortium"/>
        </authorList>
    </citation>
    <scope>NUCLEOTIDE SEQUENCE [LARGE SCALE GENOMIC DNA]</scope>
</reference>
<dbReference type="GeneTree" id="ENSGT00940000158958"/>
<feature type="compositionally biased region" description="Low complexity" evidence="1">
    <location>
        <begin position="136"/>
        <end position="149"/>
    </location>
</feature>
<dbReference type="EMBL" id="AC089999">
    <property type="status" value="NOT_ANNOTATED_CDS"/>
    <property type="molecule type" value="Genomic_DNA"/>
</dbReference>
<feature type="region of interest" description="Disordered" evidence="1">
    <location>
        <begin position="109"/>
        <end position="151"/>
    </location>
</feature>
<dbReference type="Ensembl" id="ENST00000552985.5">
    <property type="protein sequence ID" value="ENSP00000447569.1"/>
    <property type="gene ID" value="ENSG00000186815.13"/>
</dbReference>
<dbReference type="ChiTaRS" id="TPCN1">
    <property type="organism name" value="human"/>
</dbReference>
<gene>
    <name evidence="2" type="primary">TPCN1</name>
</gene>
<dbReference type="Bgee" id="ENSG00000186815">
    <property type="expression patterns" value="Expressed in right hemisphere of cerebellum and 202 other cell types or tissues"/>
</dbReference>
<dbReference type="PANTHER" id="PTHR46474">
    <property type="entry name" value="TWO PORE CALCIUM CHANNEL PROTEIN 1"/>
    <property type="match status" value="1"/>
</dbReference>
<reference evidence="2" key="4">
    <citation type="submission" date="2025-08" db="UniProtKB">
        <authorList>
            <consortium name="Ensembl"/>
        </authorList>
    </citation>
    <scope>IDENTIFICATION</scope>
</reference>
<accession>F8W0P9</accession>
<dbReference type="ExpressionAtlas" id="F8W0P9">
    <property type="expression patterns" value="baseline and differential"/>
</dbReference>
<feature type="region of interest" description="Disordered" evidence="1">
    <location>
        <begin position="29"/>
        <end position="67"/>
    </location>
</feature>
<dbReference type="VEuPathDB" id="HostDB:ENSG00000186815"/>
<organism evidence="2 3">
    <name type="scientific">Homo sapiens</name>
    <name type="common">Human</name>
    <dbReference type="NCBI Taxonomy" id="9606"/>
    <lineage>
        <taxon>Eukaryota</taxon>
        <taxon>Metazoa</taxon>
        <taxon>Chordata</taxon>
        <taxon>Craniata</taxon>
        <taxon>Vertebrata</taxon>
        <taxon>Euteleostomi</taxon>
        <taxon>Mammalia</taxon>
        <taxon>Eutheria</taxon>
        <taxon>Euarchontoglires</taxon>
        <taxon>Primates</taxon>
        <taxon>Haplorrhini</taxon>
        <taxon>Catarrhini</taxon>
        <taxon>Hominidae</taxon>
        <taxon>Homo</taxon>
    </lineage>
</organism>
<dbReference type="EMBL" id="AC010178">
    <property type="status" value="NOT_ANNOTATED_CDS"/>
    <property type="molecule type" value="Genomic_DNA"/>
</dbReference>
<dbReference type="SMR" id="F8W0P9"/>
<dbReference type="PANTHER" id="PTHR46474:SF1">
    <property type="entry name" value="TWO PORE CHANNEL PROTEIN 1"/>
    <property type="match status" value="1"/>
</dbReference>
<evidence type="ECO:0007829" key="5">
    <source>
        <dbReference type="ProteomicsDB" id="F8W0P9"/>
    </source>
</evidence>
<evidence type="ECO:0000256" key="1">
    <source>
        <dbReference type="SAM" id="MobiDB-lite"/>
    </source>
</evidence>
<evidence type="ECO:0000313" key="2">
    <source>
        <dbReference type="Ensembl" id="ENSP00000447569.1"/>
    </source>
</evidence>